<feature type="compositionally biased region" description="Acidic residues" evidence="1">
    <location>
        <begin position="102"/>
        <end position="125"/>
    </location>
</feature>
<gene>
    <name evidence="2" type="ORF">ANCCAN_14403</name>
</gene>
<feature type="compositionally biased region" description="Basic and acidic residues" evidence="1">
    <location>
        <begin position="285"/>
        <end position="330"/>
    </location>
</feature>
<keyword evidence="3" id="KW-1185">Reference proteome</keyword>
<dbReference type="OrthoDB" id="1112980at2759"/>
<evidence type="ECO:0000313" key="2">
    <source>
        <dbReference type="EMBL" id="RCN39661.1"/>
    </source>
</evidence>
<feature type="compositionally biased region" description="Acidic residues" evidence="1">
    <location>
        <begin position="247"/>
        <end position="270"/>
    </location>
</feature>
<name>A0A368G5F0_ANCCA</name>
<dbReference type="EMBL" id="JOJR01000326">
    <property type="protein sequence ID" value="RCN39661.1"/>
    <property type="molecule type" value="Genomic_DNA"/>
</dbReference>
<evidence type="ECO:0000313" key="3">
    <source>
        <dbReference type="Proteomes" id="UP000252519"/>
    </source>
</evidence>
<feature type="region of interest" description="Disordered" evidence="1">
    <location>
        <begin position="98"/>
        <end position="128"/>
    </location>
</feature>
<reference evidence="2 3" key="1">
    <citation type="submission" date="2014-10" db="EMBL/GenBank/DDBJ databases">
        <title>Draft genome of the hookworm Ancylostoma caninum.</title>
        <authorList>
            <person name="Mitreva M."/>
        </authorList>
    </citation>
    <scope>NUCLEOTIDE SEQUENCE [LARGE SCALE GENOMIC DNA]</scope>
    <source>
        <strain evidence="2 3">Baltimore</strain>
    </source>
</reference>
<organism evidence="2 3">
    <name type="scientific">Ancylostoma caninum</name>
    <name type="common">Dog hookworm</name>
    <dbReference type="NCBI Taxonomy" id="29170"/>
    <lineage>
        <taxon>Eukaryota</taxon>
        <taxon>Metazoa</taxon>
        <taxon>Ecdysozoa</taxon>
        <taxon>Nematoda</taxon>
        <taxon>Chromadorea</taxon>
        <taxon>Rhabditida</taxon>
        <taxon>Rhabditina</taxon>
        <taxon>Rhabditomorpha</taxon>
        <taxon>Strongyloidea</taxon>
        <taxon>Ancylostomatidae</taxon>
        <taxon>Ancylostomatinae</taxon>
        <taxon>Ancylostoma</taxon>
    </lineage>
</organism>
<comment type="caution">
    <text evidence="2">The sequence shown here is derived from an EMBL/GenBank/DDBJ whole genome shotgun (WGS) entry which is preliminary data.</text>
</comment>
<proteinExistence type="predicted"/>
<accession>A0A368G5F0</accession>
<sequence length="330" mass="36682">MTTQPTHDTVTLKDVSGRRVSDFLLTTFYCNRANTPSSLSDSILKFLIPNKTPRNSLTEPPQSPSILARLRSFLPQIAAANEALNSGDAEKLDVDVSKVDSDLDESDTSTDDADSSDEIESDEEQDPKVQFDLSLFRAQRTSDETDTDLRPEVDQLPEGFREVEVSDFLLTTFYCNRANTPSSLSDSILKFLIPNKTPRNSLTEPPQSPSILARLRSFLPQIAAANEALNSGDAEKLDVDVSKVDSELDESDTSTDDADSSDEIESDEEQDPKVQFDLSLFRAPRTSEETDTDLRPEVDQLPEGFREVEGRESCDEPPADKKPKRLVEEL</sequence>
<protein>
    <submittedName>
        <fullName evidence="2">Uncharacterized protein</fullName>
    </submittedName>
</protein>
<dbReference type="AlphaFoldDB" id="A0A368G5F0"/>
<dbReference type="Proteomes" id="UP000252519">
    <property type="component" value="Unassembled WGS sequence"/>
</dbReference>
<feature type="region of interest" description="Disordered" evidence="1">
    <location>
        <begin position="243"/>
        <end position="330"/>
    </location>
</feature>
<evidence type="ECO:0000256" key="1">
    <source>
        <dbReference type="SAM" id="MobiDB-lite"/>
    </source>
</evidence>